<dbReference type="AlphaFoldDB" id="A0A844ZJC7"/>
<name>A0A844ZJC7_9SPHN</name>
<feature type="chain" id="PRO_5032508727" evidence="1">
    <location>
        <begin position="18"/>
        <end position="196"/>
    </location>
</feature>
<reference evidence="2 3" key="1">
    <citation type="submission" date="2019-12" db="EMBL/GenBank/DDBJ databases">
        <title>Genomic-based taxomic classification of the family Erythrobacteraceae.</title>
        <authorList>
            <person name="Xu L."/>
        </authorList>
    </citation>
    <scope>NUCLEOTIDE SEQUENCE [LARGE SCALE GENOMIC DNA]</scope>
    <source>
        <strain evidence="2 3">JCM 16339</strain>
    </source>
</reference>
<evidence type="ECO:0000313" key="2">
    <source>
        <dbReference type="EMBL" id="MXO87553.1"/>
    </source>
</evidence>
<sequence length="196" mass="20844">MITLLAPMLLAAASAQAAQGGEPVQTVDPCEIEGMCRTITQFSFETPDGEVVEVDADITLPFLSQGNVMITPGEAITIELVEVEGLLVPFLISTGAASRDGSLAENQISFSLSAVERGQIMLTVLSKYPAALDYAALKVAIGAGPERTSVCTLLPGVAVFEQWQEPIYQMALWGFRKTDDHGCKIIDPEAEPSQTA</sequence>
<keyword evidence="3" id="KW-1185">Reference proteome</keyword>
<evidence type="ECO:0000256" key="1">
    <source>
        <dbReference type="SAM" id="SignalP"/>
    </source>
</evidence>
<dbReference type="Proteomes" id="UP000435243">
    <property type="component" value="Unassembled WGS sequence"/>
</dbReference>
<gene>
    <name evidence="2" type="ORF">GRI32_02245</name>
</gene>
<organism evidence="2 3">
    <name type="scientific">Alteraurantiacibacter aestuarii</name>
    <dbReference type="NCBI Taxonomy" id="650004"/>
    <lineage>
        <taxon>Bacteria</taxon>
        <taxon>Pseudomonadati</taxon>
        <taxon>Pseudomonadota</taxon>
        <taxon>Alphaproteobacteria</taxon>
        <taxon>Sphingomonadales</taxon>
        <taxon>Erythrobacteraceae</taxon>
        <taxon>Alteraurantiacibacter</taxon>
    </lineage>
</organism>
<proteinExistence type="predicted"/>
<evidence type="ECO:0000313" key="3">
    <source>
        <dbReference type="Proteomes" id="UP000435243"/>
    </source>
</evidence>
<dbReference type="OrthoDB" id="7204854at2"/>
<dbReference type="EMBL" id="WTYY01000001">
    <property type="protein sequence ID" value="MXO87553.1"/>
    <property type="molecule type" value="Genomic_DNA"/>
</dbReference>
<comment type="caution">
    <text evidence="2">The sequence shown here is derived from an EMBL/GenBank/DDBJ whole genome shotgun (WGS) entry which is preliminary data.</text>
</comment>
<dbReference type="RefSeq" id="WP_160589480.1">
    <property type="nucleotide sequence ID" value="NZ_BAAAFP010000002.1"/>
</dbReference>
<keyword evidence="1" id="KW-0732">Signal</keyword>
<protein>
    <submittedName>
        <fullName evidence="2">Uncharacterized protein</fullName>
    </submittedName>
</protein>
<feature type="signal peptide" evidence="1">
    <location>
        <begin position="1"/>
        <end position="17"/>
    </location>
</feature>
<accession>A0A844ZJC7</accession>